<evidence type="ECO:0000313" key="3">
    <source>
        <dbReference type="Proteomes" id="UP000321960"/>
    </source>
</evidence>
<evidence type="ECO:0000313" key="2">
    <source>
        <dbReference type="EMBL" id="GLS65169.1"/>
    </source>
</evidence>
<evidence type="ECO:0000313" key="4">
    <source>
        <dbReference type="Proteomes" id="UP001156856"/>
    </source>
</evidence>
<gene>
    <name evidence="2" type="ORF">GCM10007888_35510</name>
    <name evidence="1" type="ORF">MOX02_41880</name>
</gene>
<reference evidence="2" key="1">
    <citation type="journal article" date="2014" name="Int. J. Syst. Evol. Microbiol.">
        <title>Complete genome of a new Firmicutes species belonging to the dominant human colonic microbiota ('Ruminococcus bicirculans') reveals two chromosomes and a selective capacity to utilize plant glucans.</title>
        <authorList>
            <consortium name="NISC Comparative Sequencing Program"/>
            <person name="Wegmann U."/>
            <person name="Louis P."/>
            <person name="Goesmann A."/>
            <person name="Henrissat B."/>
            <person name="Duncan S.H."/>
            <person name="Flint H.J."/>
        </authorList>
    </citation>
    <scope>NUCLEOTIDE SEQUENCE</scope>
    <source>
        <strain evidence="2">NBRC 107715</strain>
    </source>
</reference>
<sequence>MPTMTVHPLVAAAVLEQDRRRRRRLRHLPHVRPDAWLAAQPHRREPVRFAAALRVVVRCALLARFEMGAGQQAELYALTLHWRAAPDDLRRTLACQLYVSALIAAADTGIVIPLPDVWAVLAGRLHARPQAEWADLLEACEALTYALRYGSPRHAIAAAIQLARCWAVSPPS</sequence>
<dbReference type="Proteomes" id="UP001156856">
    <property type="component" value="Unassembled WGS sequence"/>
</dbReference>
<reference evidence="4" key="2">
    <citation type="journal article" date="2019" name="Int. J. Syst. Evol. Microbiol.">
        <title>The Global Catalogue of Microorganisms (GCM) 10K type strain sequencing project: providing services to taxonomists for standard genome sequencing and annotation.</title>
        <authorList>
            <consortium name="The Broad Institute Genomics Platform"/>
            <consortium name="The Broad Institute Genome Sequencing Center for Infectious Disease"/>
            <person name="Wu L."/>
            <person name="Ma J."/>
        </authorList>
    </citation>
    <scope>NUCLEOTIDE SEQUENCE [LARGE SCALE GENOMIC DNA]</scope>
    <source>
        <strain evidence="4">NBRC 107715</strain>
    </source>
</reference>
<reference evidence="1 3" key="3">
    <citation type="submission" date="2019-07" db="EMBL/GenBank/DDBJ databases">
        <title>Whole genome shotgun sequence of Methylobacterium oxalidis NBRC 107715.</title>
        <authorList>
            <person name="Hosoyama A."/>
            <person name="Uohara A."/>
            <person name="Ohji S."/>
            <person name="Ichikawa N."/>
        </authorList>
    </citation>
    <scope>NUCLEOTIDE SEQUENCE [LARGE SCALE GENOMIC DNA]</scope>
    <source>
        <strain evidence="1 3">NBRC 107715</strain>
    </source>
</reference>
<dbReference type="AlphaFoldDB" id="A0A512J875"/>
<reference evidence="2" key="4">
    <citation type="submission" date="2023-01" db="EMBL/GenBank/DDBJ databases">
        <title>Draft genome sequence of Methylobacterium oxalidis strain NBRC 107715.</title>
        <authorList>
            <person name="Sun Q."/>
            <person name="Mori K."/>
        </authorList>
    </citation>
    <scope>NUCLEOTIDE SEQUENCE</scope>
    <source>
        <strain evidence="2">NBRC 107715</strain>
    </source>
</reference>
<dbReference type="RefSeq" id="WP_147027681.1">
    <property type="nucleotide sequence ID" value="NZ_BJZU01000092.1"/>
</dbReference>
<dbReference type="Proteomes" id="UP000321960">
    <property type="component" value="Unassembled WGS sequence"/>
</dbReference>
<dbReference type="EMBL" id="BSPK01000064">
    <property type="protein sequence ID" value="GLS65169.1"/>
    <property type="molecule type" value="Genomic_DNA"/>
</dbReference>
<comment type="caution">
    <text evidence="1">The sequence shown here is derived from an EMBL/GenBank/DDBJ whole genome shotgun (WGS) entry which is preliminary data.</text>
</comment>
<protein>
    <submittedName>
        <fullName evidence="1">Uncharacterized protein</fullName>
    </submittedName>
</protein>
<evidence type="ECO:0000313" key="1">
    <source>
        <dbReference type="EMBL" id="GEP06150.1"/>
    </source>
</evidence>
<dbReference type="EMBL" id="BJZU01000092">
    <property type="protein sequence ID" value="GEP06150.1"/>
    <property type="molecule type" value="Genomic_DNA"/>
</dbReference>
<organism evidence="1 3">
    <name type="scientific">Methylobacterium oxalidis</name>
    <dbReference type="NCBI Taxonomy" id="944322"/>
    <lineage>
        <taxon>Bacteria</taxon>
        <taxon>Pseudomonadati</taxon>
        <taxon>Pseudomonadota</taxon>
        <taxon>Alphaproteobacteria</taxon>
        <taxon>Hyphomicrobiales</taxon>
        <taxon>Methylobacteriaceae</taxon>
        <taxon>Methylobacterium</taxon>
    </lineage>
</organism>
<name>A0A512J875_9HYPH</name>
<keyword evidence="4" id="KW-1185">Reference proteome</keyword>
<accession>A0A512J875</accession>
<proteinExistence type="predicted"/>